<dbReference type="EMBL" id="CABFNP030000758">
    <property type="protein sequence ID" value="CAI6085079.1"/>
    <property type="molecule type" value="Genomic_DNA"/>
</dbReference>
<evidence type="ECO:0000313" key="2">
    <source>
        <dbReference type="Proteomes" id="UP001160390"/>
    </source>
</evidence>
<keyword evidence="2" id="KW-1185">Reference proteome</keyword>
<accession>A0AA35LXN9</accession>
<sequence length="241" mass="27385">MPVCSYYFNGHNKSGNLGRNIWLSVRPQNEADIINPSSSSTTKVAADTLLTYLISQPGTHADEFDEFVDRSARLHHALIEFCLFYPRSMDWGITVLYEVIKNTPADAVSTLGEGPEGARLDLERFFGDCLSLYQDGTRPKVGTKPRDRLGAKDPFLVQFSAEEIEERTDNVIDKMANLRKSRWKTIIFGCFSARCHVLDTLVHPYKEALVQRLLELLDLQLDLTKQEWNKVDCVGLLTMLR</sequence>
<proteinExistence type="predicted"/>
<dbReference type="AlphaFoldDB" id="A0AA35LXN9"/>
<comment type="caution">
    <text evidence="1">The sequence shown here is derived from an EMBL/GenBank/DDBJ whole genome shotgun (WGS) entry which is preliminary data.</text>
</comment>
<dbReference type="Proteomes" id="UP001160390">
    <property type="component" value="Unassembled WGS sequence"/>
</dbReference>
<reference evidence="1" key="1">
    <citation type="submission" date="2023-01" db="EMBL/GenBank/DDBJ databases">
        <authorList>
            <person name="Piombo E."/>
        </authorList>
    </citation>
    <scope>NUCLEOTIDE SEQUENCE</scope>
</reference>
<name>A0AA35LXN9_9HYPO</name>
<evidence type="ECO:0000313" key="1">
    <source>
        <dbReference type="EMBL" id="CAI6085079.1"/>
    </source>
</evidence>
<protein>
    <submittedName>
        <fullName evidence="1">Uncharacterized protein</fullName>
    </submittedName>
</protein>
<organism evidence="1 2">
    <name type="scientific">Clonostachys chloroleuca</name>
    <dbReference type="NCBI Taxonomy" id="1926264"/>
    <lineage>
        <taxon>Eukaryota</taxon>
        <taxon>Fungi</taxon>
        <taxon>Dikarya</taxon>
        <taxon>Ascomycota</taxon>
        <taxon>Pezizomycotina</taxon>
        <taxon>Sordariomycetes</taxon>
        <taxon>Hypocreomycetidae</taxon>
        <taxon>Hypocreales</taxon>
        <taxon>Bionectriaceae</taxon>
        <taxon>Clonostachys</taxon>
    </lineage>
</organism>
<gene>
    <name evidence="1" type="ORF">CCHLO57077_00016241</name>
</gene>